<keyword evidence="4" id="KW-0804">Transcription</keyword>
<dbReference type="SUPFAM" id="SSF46689">
    <property type="entry name" value="Homeodomain-like"/>
    <property type="match status" value="1"/>
</dbReference>
<dbReference type="InterPro" id="IPR035472">
    <property type="entry name" value="RpiR-like_SIS"/>
</dbReference>
<evidence type="ECO:0000313" key="8">
    <source>
        <dbReference type="EMBL" id="QRQ94634.1"/>
    </source>
</evidence>
<reference evidence="9" key="1">
    <citation type="submission" date="2018-01" db="EMBL/GenBank/DDBJ databases">
        <authorList>
            <person name="Clerissi C."/>
        </authorList>
    </citation>
    <scope>NUCLEOTIDE SEQUENCE</scope>
    <source>
        <strain evidence="9">Cupriavidus oxalaticus LMG 2235</strain>
    </source>
</reference>
<evidence type="ECO:0000256" key="5">
    <source>
        <dbReference type="SAM" id="MobiDB-lite"/>
    </source>
</evidence>
<keyword evidence="2" id="KW-0238">DNA-binding</keyword>
<dbReference type="Pfam" id="PF01418">
    <property type="entry name" value="HTH_6"/>
    <property type="match status" value="1"/>
</dbReference>
<dbReference type="GeneID" id="303490675"/>
<dbReference type="PROSITE" id="PS51071">
    <property type="entry name" value="HTH_RPIR"/>
    <property type="match status" value="1"/>
</dbReference>
<dbReference type="PANTHER" id="PTHR30514:SF18">
    <property type="entry name" value="RPIR-FAMILY TRANSCRIPTIONAL REGULATOR"/>
    <property type="match status" value="1"/>
</dbReference>
<dbReference type="Proteomes" id="UP000256862">
    <property type="component" value="Chromosome CO2235"/>
</dbReference>
<accession>A0A375G5W0</accession>
<dbReference type="InterPro" id="IPR047640">
    <property type="entry name" value="RpiR-like"/>
</dbReference>
<evidence type="ECO:0000313" key="10">
    <source>
        <dbReference type="Proteomes" id="UP000623307"/>
    </source>
</evidence>
<dbReference type="Pfam" id="PF01380">
    <property type="entry name" value="SIS"/>
    <property type="match status" value="1"/>
</dbReference>
<dbReference type="SUPFAM" id="SSF53697">
    <property type="entry name" value="SIS domain"/>
    <property type="match status" value="1"/>
</dbReference>
<dbReference type="GO" id="GO:0003677">
    <property type="term" value="F:DNA binding"/>
    <property type="evidence" value="ECO:0007669"/>
    <property type="project" value="UniProtKB-KW"/>
</dbReference>
<dbReference type="PANTHER" id="PTHR30514">
    <property type="entry name" value="GLUCOKINASE"/>
    <property type="match status" value="1"/>
</dbReference>
<dbReference type="InterPro" id="IPR000281">
    <property type="entry name" value="HTH_RpiR"/>
</dbReference>
<dbReference type="Proteomes" id="UP000623307">
    <property type="component" value="Chromosome 2"/>
</dbReference>
<dbReference type="Gene3D" id="3.40.50.10490">
    <property type="entry name" value="Glucose-6-phosphate isomerase like protein, domain 1"/>
    <property type="match status" value="1"/>
</dbReference>
<feature type="domain" description="SIS" evidence="7">
    <location>
        <begin position="148"/>
        <end position="285"/>
    </location>
</feature>
<evidence type="ECO:0000259" key="6">
    <source>
        <dbReference type="PROSITE" id="PS51071"/>
    </source>
</evidence>
<dbReference type="CDD" id="cd05013">
    <property type="entry name" value="SIS_RpiR"/>
    <property type="match status" value="1"/>
</dbReference>
<sequence length="310" mass="33288">MPSDSPTHPPQPPQANPTPAPPQDLDALLALLRASFPSLSTQFQSGARYLLDHPQDVPVLSMRKIAASAGVQPATLVRLSQHLGFEGWQGLRELFVDALRGGSQPYARRARKVVRESSASRMLGEMLDAQHHNLDLIAANNDKTLQQAAELLSQAQNVHVAGFRSCFPIAFTFHYVYRLFRSSVQLIRADAGTLEMELRGLAPKDAVVVASFAPYSQESIRVAAAARECGCKVIALTDSTVAPIALAADCTLLFSVESPSFFPSITAGVAMVEALVEQLLARKGKGAIRALEQAEGELHRAGAYVPAGRG</sequence>
<feature type="domain" description="HTH rpiR-type" evidence="6">
    <location>
        <begin position="26"/>
        <end position="102"/>
    </location>
</feature>
<dbReference type="InterPro" id="IPR046348">
    <property type="entry name" value="SIS_dom_sf"/>
</dbReference>
<protein>
    <submittedName>
        <fullName evidence="9">GlvR family transcriptional regulator</fullName>
    </submittedName>
    <submittedName>
        <fullName evidence="8">MurR/RpiR family transcriptional regulator</fullName>
    </submittedName>
</protein>
<dbReference type="PROSITE" id="PS51464">
    <property type="entry name" value="SIS"/>
    <property type="match status" value="1"/>
</dbReference>
<dbReference type="InterPro" id="IPR036388">
    <property type="entry name" value="WH-like_DNA-bd_sf"/>
</dbReference>
<dbReference type="EMBL" id="CP069812">
    <property type="protein sequence ID" value="QRQ94634.1"/>
    <property type="molecule type" value="Genomic_DNA"/>
</dbReference>
<dbReference type="InterPro" id="IPR001347">
    <property type="entry name" value="SIS_dom"/>
</dbReference>
<dbReference type="GO" id="GO:0006096">
    <property type="term" value="P:glycolytic process"/>
    <property type="evidence" value="ECO:0007669"/>
    <property type="project" value="UniProtKB-KW"/>
</dbReference>
<dbReference type="GO" id="GO:0097367">
    <property type="term" value="F:carbohydrate derivative binding"/>
    <property type="evidence" value="ECO:0007669"/>
    <property type="project" value="InterPro"/>
</dbReference>
<dbReference type="RefSeq" id="WP_063236721.1">
    <property type="nucleotide sequence ID" value="NZ_CP069810.1"/>
</dbReference>
<dbReference type="GO" id="GO:0003700">
    <property type="term" value="F:DNA-binding transcription factor activity"/>
    <property type="evidence" value="ECO:0007669"/>
    <property type="project" value="InterPro"/>
</dbReference>
<dbReference type="OrthoDB" id="8713538at2"/>
<organism evidence="9">
    <name type="scientific">Cupriavidus oxalaticus</name>
    <dbReference type="NCBI Taxonomy" id="96344"/>
    <lineage>
        <taxon>Bacteria</taxon>
        <taxon>Pseudomonadati</taxon>
        <taxon>Pseudomonadota</taxon>
        <taxon>Betaproteobacteria</taxon>
        <taxon>Burkholderiales</taxon>
        <taxon>Burkholderiaceae</taxon>
        <taxon>Cupriavidus</taxon>
    </lineage>
</organism>
<dbReference type="InterPro" id="IPR009057">
    <property type="entry name" value="Homeodomain-like_sf"/>
</dbReference>
<keyword evidence="1" id="KW-0805">Transcription regulation</keyword>
<evidence type="ECO:0000256" key="1">
    <source>
        <dbReference type="ARBA" id="ARBA00023015"/>
    </source>
</evidence>
<evidence type="ECO:0000259" key="7">
    <source>
        <dbReference type="PROSITE" id="PS51464"/>
    </source>
</evidence>
<gene>
    <name evidence="9" type="ORF">CO2235_20107</name>
    <name evidence="8" type="ORF">JTE92_14130</name>
</gene>
<evidence type="ECO:0000256" key="3">
    <source>
        <dbReference type="ARBA" id="ARBA00023152"/>
    </source>
</evidence>
<dbReference type="EMBL" id="OGUS01000120">
    <property type="protein sequence ID" value="SPC14117.1"/>
    <property type="molecule type" value="Genomic_DNA"/>
</dbReference>
<keyword evidence="10" id="KW-1185">Reference proteome</keyword>
<feature type="region of interest" description="Disordered" evidence="5">
    <location>
        <begin position="1"/>
        <end position="23"/>
    </location>
</feature>
<proteinExistence type="predicted"/>
<evidence type="ECO:0000256" key="4">
    <source>
        <dbReference type="ARBA" id="ARBA00023163"/>
    </source>
</evidence>
<evidence type="ECO:0000313" key="9">
    <source>
        <dbReference type="EMBL" id="SPC14117.1"/>
    </source>
</evidence>
<name>A0A375G5W0_9BURK</name>
<reference evidence="8 10" key="2">
    <citation type="submission" date="2021-02" db="EMBL/GenBank/DDBJ databases">
        <title>Complete Genome Sequence of Cupriavidus oxalaticus Strain Ox1, a Soil Oxalate-Degrading Species.</title>
        <authorList>
            <person name="Palmieri F."/>
            <person name="Udriet P."/>
            <person name="Deuasquier M."/>
            <person name="Beaudoing E."/>
            <person name="Johnson S.L."/>
            <person name="Davenport K.W."/>
            <person name="Chain P.S."/>
            <person name="Bindschedler S."/>
            <person name="Junier P."/>
        </authorList>
    </citation>
    <scope>NUCLEOTIDE SEQUENCE [LARGE SCALE GENOMIC DNA]</scope>
    <source>
        <strain evidence="8 10">Ox1</strain>
    </source>
</reference>
<feature type="compositionally biased region" description="Pro residues" evidence="5">
    <location>
        <begin position="7"/>
        <end position="22"/>
    </location>
</feature>
<dbReference type="AlphaFoldDB" id="A0A375G5W0"/>
<dbReference type="Gene3D" id="1.10.10.10">
    <property type="entry name" value="Winged helix-like DNA-binding domain superfamily/Winged helix DNA-binding domain"/>
    <property type="match status" value="1"/>
</dbReference>
<evidence type="ECO:0000256" key="2">
    <source>
        <dbReference type="ARBA" id="ARBA00023125"/>
    </source>
</evidence>
<keyword evidence="3" id="KW-0324">Glycolysis</keyword>